<dbReference type="eggNOG" id="ENOG5031AKX">
    <property type="taxonomic scope" value="Bacteria"/>
</dbReference>
<evidence type="ECO:0000313" key="1">
    <source>
        <dbReference type="EMBL" id="GAD48202.1"/>
    </source>
</evidence>
<dbReference type="EMBL" id="BASZ01000002">
    <property type="protein sequence ID" value="GAD48202.1"/>
    <property type="molecule type" value="Genomic_DNA"/>
</dbReference>
<comment type="caution">
    <text evidence="1">The sequence shown here is derived from an EMBL/GenBank/DDBJ whole genome shotgun (WGS) entry which is preliminary data.</text>
</comment>
<proteinExistence type="predicted"/>
<accession>U2YJ49</accession>
<dbReference type="AlphaFoldDB" id="U2YJ49"/>
<protein>
    <submittedName>
        <fullName evidence="1">Uncharacterized protein</fullName>
    </submittedName>
</protein>
<sequence length="107" mass="12051">MTIHFAAARDARKSPVARALTRPELRPACNDNATAGKHDLMMHAALQHFAEFGLNAPQHARDRARDAFFSGDREAYGWWLEICRQLDTHMARQLASLIDPDPRNSAI</sequence>
<gene>
    <name evidence="1" type="ORF">NT2_02_02840</name>
</gene>
<keyword evidence="2" id="KW-1185">Reference proteome</keyword>
<reference evidence="1 2" key="1">
    <citation type="submission" date="2013-09" db="EMBL/GenBank/DDBJ databases">
        <title>Whole genome shotgun sequence of Novosphingobium tardaugens NBRC 16725.</title>
        <authorList>
            <person name="Isaki S."/>
            <person name="Hosoyama A."/>
            <person name="Tsuchikane K."/>
            <person name="Katsumata H."/>
            <person name="Ando Y."/>
            <person name="Yamazaki S."/>
            <person name="Fujita N."/>
        </authorList>
    </citation>
    <scope>NUCLEOTIDE SEQUENCE [LARGE SCALE GENOMIC DNA]</scope>
    <source>
        <strain evidence="1 2">NBRC 16725</strain>
    </source>
</reference>
<dbReference type="RefSeq" id="WP_021689109.1">
    <property type="nucleotide sequence ID" value="NZ_BASZ01000002.1"/>
</dbReference>
<dbReference type="OrthoDB" id="7510084at2"/>
<evidence type="ECO:0000313" key="2">
    <source>
        <dbReference type="Proteomes" id="UP000016568"/>
    </source>
</evidence>
<organism evidence="1 2">
    <name type="scientific">Caenibius tardaugens NBRC 16725</name>
    <dbReference type="NCBI Taxonomy" id="1219035"/>
    <lineage>
        <taxon>Bacteria</taxon>
        <taxon>Pseudomonadati</taxon>
        <taxon>Pseudomonadota</taxon>
        <taxon>Alphaproteobacteria</taxon>
        <taxon>Sphingomonadales</taxon>
        <taxon>Erythrobacteraceae</taxon>
        <taxon>Caenibius</taxon>
    </lineage>
</organism>
<name>U2YJ49_9SPHN</name>
<dbReference type="Proteomes" id="UP000016568">
    <property type="component" value="Unassembled WGS sequence"/>
</dbReference>
<dbReference type="KEGG" id="ntd:EGO55_00960"/>